<protein>
    <submittedName>
        <fullName evidence="3">Uncharacterized protein</fullName>
    </submittedName>
</protein>
<feature type="compositionally biased region" description="Low complexity" evidence="1">
    <location>
        <begin position="300"/>
        <end position="326"/>
    </location>
</feature>
<keyword evidence="2" id="KW-0812">Transmembrane</keyword>
<feature type="compositionally biased region" description="Low complexity" evidence="1">
    <location>
        <begin position="339"/>
        <end position="364"/>
    </location>
</feature>
<dbReference type="AlphaFoldDB" id="A0A3L7AVE5"/>
<gene>
    <name evidence="3" type="ORF">D9V34_05025</name>
</gene>
<feature type="region of interest" description="Disordered" evidence="1">
    <location>
        <begin position="298"/>
        <end position="364"/>
    </location>
</feature>
<organism evidence="3 4">
    <name type="scientific">Mycetocola lacteus</name>
    <dbReference type="NCBI Taxonomy" id="76637"/>
    <lineage>
        <taxon>Bacteria</taxon>
        <taxon>Bacillati</taxon>
        <taxon>Actinomycetota</taxon>
        <taxon>Actinomycetes</taxon>
        <taxon>Micrococcales</taxon>
        <taxon>Microbacteriaceae</taxon>
        <taxon>Mycetocola</taxon>
    </lineage>
</organism>
<evidence type="ECO:0000256" key="1">
    <source>
        <dbReference type="SAM" id="MobiDB-lite"/>
    </source>
</evidence>
<evidence type="ECO:0000313" key="3">
    <source>
        <dbReference type="EMBL" id="RLP84154.1"/>
    </source>
</evidence>
<reference evidence="3 4" key="1">
    <citation type="submission" date="2018-10" db="EMBL/GenBank/DDBJ databases">
        <authorList>
            <person name="Li J."/>
        </authorList>
    </citation>
    <scope>NUCLEOTIDE SEQUENCE [LARGE SCALE GENOMIC DNA]</scope>
    <source>
        <strain evidence="3 4">JCM 11654</strain>
    </source>
</reference>
<dbReference type="OrthoDB" id="5185521at2"/>
<sequence length="364" mass="38531">MTSISIDPRVDAFAAEVRARLGDLGPEEVTELTEGLEADLAERLADTGDLGDATAYARELRESAGLPAQGPHVPPIQTSREWWAERRAQALAFSRRRGVAPITRFLVALRPVWWFARGFALFLCIGTLGARLNWLLPADPLGWIVLAALVVLSVQWGRGIWLGSRFLRILKAAASVVAVLVLMIAIPSAINQLSYAPYSSGSASSDSFEAPIPEGLRMNGEPVDNIFAFDCAGEPINRVQLFDAGGKPLVLEETDENGLLQRQTERGELTYLKARTETAQGSIYNAYPLPLIPTTTDPNTGAIATPTPSAAAPGEAAPGEADAGTAVRPFERARPLPGCPSAPTAPAAPTEEAPAGGAPAEPAP</sequence>
<keyword evidence="4" id="KW-1185">Reference proteome</keyword>
<feature type="transmembrane region" description="Helical" evidence="2">
    <location>
        <begin position="140"/>
        <end position="157"/>
    </location>
</feature>
<evidence type="ECO:0000313" key="4">
    <source>
        <dbReference type="Proteomes" id="UP000269438"/>
    </source>
</evidence>
<keyword evidence="2" id="KW-1133">Transmembrane helix</keyword>
<comment type="caution">
    <text evidence="3">The sequence shown here is derived from an EMBL/GenBank/DDBJ whole genome shotgun (WGS) entry which is preliminary data.</text>
</comment>
<dbReference type="Proteomes" id="UP000269438">
    <property type="component" value="Unassembled WGS sequence"/>
</dbReference>
<dbReference type="EMBL" id="RCUY01000002">
    <property type="protein sequence ID" value="RLP84154.1"/>
    <property type="molecule type" value="Genomic_DNA"/>
</dbReference>
<feature type="transmembrane region" description="Helical" evidence="2">
    <location>
        <begin position="114"/>
        <end position="134"/>
    </location>
</feature>
<keyword evidence="2" id="KW-0472">Membrane</keyword>
<feature type="transmembrane region" description="Helical" evidence="2">
    <location>
        <begin position="169"/>
        <end position="190"/>
    </location>
</feature>
<accession>A0A3L7AVE5</accession>
<name>A0A3L7AVE5_9MICO</name>
<proteinExistence type="predicted"/>
<evidence type="ECO:0000256" key="2">
    <source>
        <dbReference type="SAM" id="Phobius"/>
    </source>
</evidence>
<dbReference type="RefSeq" id="WP_121687762.1">
    <property type="nucleotide sequence ID" value="NZ_RCUY01000002.1"/>
</dbReference>